<dbReference type="InterPro" id="IPR043502">
    <property type="entry name" value="DNA/RNA_pol_sf"/>
</dbReference>
<proteinExistence type="predicted"/>
<comment type="caution">
    <text evidence="3">The sequence shown here is derived from an EMBL/GenBank/DDBJ whole genome shotgun (WGS) entry which is preliminary data.</text>
</comment>
<dbReference type="EMBL" id="BMAV01025379">
    <property type="protein sequence ID" value="GFS41113.1"/>
    <property type="molecule type" value="Genomic_DNA"/>
</dbReference>
<keyword evidence="3" id="KW-0695">RNA-directed DNA polymerase</keyword>
<evidence type="ECO:0000313" key="4">
    <source>
        <dbReference type="Proteomes" id="UP000886998"/>
    </source>
</evidence>
<keyword evidence="1" id="KW-0511">Multifunctional enzyme</keyword>
<protein>
    <submittedName>
        <fullName evidence="3">Reverse transcriptase domain-containing protein</fullName>
    </submittedName>
</protein>
<dbReference type="PANTHER" id="PTHR37984">
    <property type="entry name" value="PROTEIN CBG26694"/>
    <property type="match status" value="1"/>
</dbReference>
<dbReference type="InterPro" id="IPR041577">
    <property type="entry name" value="RT_RNaseH_2"/>
</dbReference>
<evidence type="ECO:0000259" key="2">
    <source>
        <dbReference type="Pfam" id="PF17919"/>
    </source>
</evidence>
<dbReference type="PANTHER" id="PTHR37984:SF5">
    <property type="entry name" value="PROTEIN NYNRIN-LIKE"/>
    <property type="match status" value="1"/>
</dbReference>
<feature type="domain" description="Reverse transcriptase/retrotransposon-derived protein RNase H-like" evidence="2">
    <location>
        <begin position="38"/>
        <end position="130"/>
    </location>
</feature>
<gene>
    <name evidence="3" type="primary">AWZ03_015173</name>
    <name evidence="3" type="ORF">TNIN_131881</name>
</gene>
<dbReference type="InterPro" id="IPR050951">
    <property type="entry name" value="Retrovirus_Pol_polyprotein"/>
</dbReference>
<name>A0A8X6MCL6_9ARAC</name>
<keyword evidence="3" id="KW-0548">Nucleotidyltransferase</keyword>
<keyword evidence="3" id="KW-0808">Transferase</keyword>
<evidence type="ECO:0000313" key="3">
    <source>
        <dbReference type="EMBL" id="GFS41113.1"/>
    </source>
</evidence>
<dbReference type="SUPFAM" id="SSF56672">
    <property type="entry name" value="DNA/RNA polymerases"/>
    <property type="match status" value="1"/>
</dbReference>
<dbReference type="Pfam" id="PF17919">
    <property type="entry name" value="RT_RNaseH_2"/>
    <property type="match status" value="1"/>
</dbReference>
<dbReference type="OrthoDB" id="422540at2759"/>
<dbReference type="AlphaFoldDB" id="A0A8X6MCL6"/>
<keyword evidence="4" id="KW-1185">Reference proteome</keyword>
<dbReference type="Proteomes" id="UP000886998">
    <property type="component" value="Unassembled WGS sequence"/>
</dbReference>
<evidence type="ECO:0000256" key="1">
    <source>
        <dbReference type="ARBA" id="ARBA00023268"/>
    </source>
</evidence>
<dbReference type="GO" id="GO:0003964">
    <property type="term" value="F:RNA-directed DNA polymerase activity"/>
    <property type="evidence" value="ECO:0007669"/>
    <property type="project" value="UniProtKB-KW"/>
</dbReference>
<accession>A0A8X6MCL6</accession>
<sequence length="130" mass="15109">MHRFLRMVHFYHRFIPSAKIQQSLAKMLEGHKKVLFFGQKNQKQRSKFLKMLYAKLHLVHPVSDANLSLVRDASYTAVGALIQQEVNGLKATTQFVFSVINTIPKKYSAYDRELFAIYLAVKNFKYILEG</sequence>
<reference evidence="3" key="1">
    <citation type="submission" date="2020-08" db="EMBL/GenBank/DDBJ databases">
        <title>Multicomponent nature underlies the extraordinary mechanical properties of spider dragline silk.</title>
        <authorList>
            <person name="Kono N."/>
            <person name="Nakamura H."/>
            <person name="Mori M."/>
            <person name="Yoshida Y."/>
            <person name="Ohtoshi R."/>
            <person name="Malay A.D."/>
            <person name="Moran D.A.P."/>
            <person name="Tomita M."/>
            <person name="Numata K."/>
            <person name="Arakawa K."/>
        </authorList>
    </citation>
    <scope>NUCLEOTIDE SEQUENCE</scope>
</reference>
<organism evidence="3 4">
    <name type="scientific">Trichonephila inaurata madagascariensis</name>
    <dbReference type="NCBI Taxonomy" id="2747483"/>
    <lineage>
        <taxon>Eukaryota</taxon>
        <taxon>Metazoa</taxon>
        <taxon>Ecdysozoa</taxon>
        <taxon>Arthropoda</taxon>
        <taxon>Chelicerata</taxon>
        <taxon>Arachnida</taxon>
        <taxon>Araneae</taxon>
        <taxon>Araneomorphae</taxon>
        <taxon>Entelegynae</taxon>
        <taxon>Araneoidea</taxon>
        <taxon>Nephilidae</taxon>
        <taxon>Trichonephila</taxon>
        <taxon>Trichonephila inaurata</taxon>
    </lineage>
</organism>